<dbReference type="Pfam" id="PF00126">
    <property type="entry name" value="HTH_1"/>
    <property type="match status" value="1"/>
</dbReference>
<accession>A0ABV2QAW4</accession>
<reference evidence="7 8" key="1">
    <citation type="submission" date="2024-06" db="EMBL/GenBank/DDBJ databases">
        <title>Sorghum-associated microbial communities from plants grown in Nebraska, USA.</title>
        <authorList>
            <person name="Schachtman D."/>
        </authorList>
    </citation>
    <scope>NUCLEOTIDE SEQUENCE [LARGE SCALE GENOMIC DNA]</scope>
    <source>
        <strain evidence="7 8">2709</strain>
    </source>
</reference>
<dbReference type="Pfam" id="PF03466">
    <property type="entry name" value="LysR_substrate"/>
    <property type="match status" value="1"/>
</dbReference>
<keyword evidence="2" id="KW-0805">Transcription regulation</keyword>
<keyword evidence="5" id="KW-0804">Transcription</keyword>
<evidence type="ECO:0000256" key="3">
    <source>
        <dbReference type="ARBA" id="ARBA00023125"/>
    </source>
</evidence>
<keyword evidence="3" id="KW-0238">DNA-binding</keyword>
<dbReference type="InterPro" id="IPR005119">
    <property type="entry name" value="LysR_subst-bd"/>
</dbReference>
<dbReference type="Gene3D" id="1.10.10.10">
    <property type="entry name" value="Winged helix-like DNA-binding domain superfamily/Winged helix DNA-binding domain"/>
    <property type="match status" value="1"/>
</dbReference>
<evidence type="ECO:0000259" key="6">
    <source>
        <dbReference type="PROSITE" id="PS50931"/>
    </source>
</evidence>
<evidence type="ECO:0000313" key="7">
    <source>
        <dbReference type="EMBL" id="MET4578174.1"/>
    </source>
</evidence>
<evidence type="ECO:0000256" key="5">
    <source>
        <dbReference type="ARBA" id="ARBA00023163"/>
    </source>
</evidence>
<keyword evidence="4" id="KW-0010">Activator</keyword>
<evidence type="ECO:0000256" key="4">
    <source>
        <dbReference type="ARBA" id="ARBA00023159"/>
    </source>
</evidence>
<sequence length="365" mass="39210">MGYETSYFPGREKGALDSLERCLFLFLIKNSVLQQLDAFVDSSLKILRSLRRFTFQAMELRQLRYFVKVCELGSMGKAALELGLATSALSQQISRLEGELATRLLQRKATGVQPTDAGLAFLQQAHLTLRHADEAVRAAQTARLSGHVNIGLASTTAAVLGMPLMAAMAERYPAVRLHLVEALSGHLATMLNARQLDLAILFGVDAPRGWSVSPLLDEELFVIGARGLAGMPTGPSVRLAQLVQLPLILPSASHGLRSLMDAAFAHMRAAPHIVAEIDGLSLLMDAVRAGYGATIQPSAAIARFDAQAFLSVPLQDVATGRRNYLASLSEEELSPAALAARVVLGDVARSVVRSGDWPGVTLHKN</sequence>
<comment type="similarity">
    <text evidence="1">Belongs to the LysR transcriptional regulatory family.</text>
</comment>
<dbReference type="PROSITE" id="PS50931">
    <property type="entry name" value="HTH_LYSR"/>
    <property type="match status" value="1"/>
</dbReference>
<dbReference type="SUPFAM" id="SSF46785">
    <property type="entry name" value="Winged helix' DNA-binding domain"/>
    <property type="match status" value="1"/>
</dbReference>
<keyword evidence="8" id="KW-1185">Reference proteome</keyword>
<gene>
    <name evidence="7" type="ORF">ABIE13_003290</name>
</gene>
<name>A0ABV2QAW4_9BURK</name>
<dbReference type="Proteomes" id="UP001549320">
    <property type="component" value="Unassembled WGS sequence"/>
</dbReference>
<dbReference type="SUPFAM" id="SSF53850">
    <property type="entry name" value="Periplasmic binding protein-like II"/>
    <property type="match status" value="1"/>
</dbReference>
<dbReference type="EMBL" id="JBEPSH010000006">
    <property type="protein sequence ID" value="MET4578174.1"/>
    <property type="molecule type" value="Genomic_DNA"/>
</dbReference>
<feature type="domain" description="HTH lysR-type" evidence="6">
    <location>
        <begin position="58"/>
        <end position="115"/>
    </location>
</feature>
<protein>
    <submittedName>
        <fullName evidence="7">LysR family tcuABC transcriptional regulator</fullName>
    </submittedName>
</protein>
<dbReference type="CDD" id="cd08433">
    <property type="entry name" value="PBP2_Nac"/>
    <property type="match status" value="1"/>
</dbReference>
<dbReference type="InterPro" id="IPR036388">
    <property type="entry name" value="WH-like_DNA-bd_sf"/>
</dbReference>
<evidence type="ECO:0000313" key="8">
    <source>
        <dbReference type="Proteomes" id="UP001549320"/>
    </source>
</evidence>
<evidence type="ECO:0000256" key="2">
    <source>
        <dbReference type="ARBA" id="ARBA00023015"/>
    </source>
</evidence>
<organism evidence="7 8">
    <name type="scientific">Ottowia thiooxydans</name>
    <dbReference type="NCBI Taxonomy" id="219182"/>
    <lineage>
        <taxon>Bacteria</taxon>
        <taxon>Pseudomonadati</taxon>
        <taxon>Pseudomonadota</taxon>
        <taxon>Betaproteobacteria</taxon>
        <taxon>Burkholderiales</taxon>
        <taxon>Comamonadaceae</taxon>
        <taxon>Ottowia</taxon>
    </lineage>
</organism>
<dbReference type="PANTHER" id="PTHR30293">
    <property type="entry name" value="TRANSCRIPTIONAL REGULATORY PROTEIN NAC-RELATED"/>
    <property type="match status" value="1"/>
</dbReference>
<dbReference type="Gene3D" id="3.40.190.290">
    <property type="match status" value="1"/>
</dbReference>
<dbReference type="PANTHER" id="PTHR30293:SF0">
    <property type="entry name" value="NITROGEN ASSIMILATION REGULATORY PROTEIN NAC"/>
    <property type="match status" value="1"/>
</dbReference>
<dbReference type="InterPro" id="IPR000847">
    <property type="entry name" value="LysR_HTH_N"/>
</dbReference>
<dbReference type="InterPro" id="IPR036390">
    <property type="entry name" value="WH_DNA-bd_sf"/>
</dbReference>
<evidence type="ECO:0000256" key="1">
    <source>
        <dbReference type="ARBA" id="ARBA00009437"/>
    </source>
</evidence>
<proteinExistence type="inferred from homology"/>
<comment type="caution">
    <text evidence="7">The sequence shown here is derived from an EMBL/GenBank/DDBJ whole genome shotgun (WGS) entry which is preliminary data.</text>
</comment>